<sequence length="217" mass="22246">MTGGPQETAGSRARLGLVLQSVGAATFVALLVWRAFLAPDAVGPWAVVLAVALVVAGVTGFGLVVRRRRLRLISTVRANRPGARIVVAHVPDELPGALVAAGRWVPGMRRASLFGAALAADGRGVELWTAGAARPLLALPWTQVAAITAGPPTPGPRGAQPAVRVHALDGVALPIVPAGGNGTRWRGARQREVDAVVADLRSVRDGAPLPSPPTDPA</sequence>
<keyword evidence="1" id="KW-0812">Transmembrane</keyword>
<dbReference type="RefSeq" id="WP_191804162.1">
    <property type="nucleotide sequence ID" value="NZ_JACSPN010000044.1"/>
</dbReference>
<evidence type="ECO:0000256" key="1">
    <source>
        <dbReference type="SAM" id="Phobius"/>
    </source>
</evidence>
<accession>A0A9D5Z1J6</accession>
<protein>
    <submittedName>
        <fullName evidence="2">Uncharacterized protein</fullName>
    </submittedName>
</protein>
<comment type="caution">
    <text evidence="2">The sequence shown here is derived from an EMBL/GenBank/DDBJ whole genome shotgun (WGS) entry which is preliminary data.</text>
</comment>
<evidence type="ECO:0000313" key="3">
    <source>
        <dbReference type="Proteomes" id="UP000822993"/>
    </source>
</evidence>
<dbReference type="EMBL" id="JACSPN010000044">
    <property type="protein sequence ID" value="MBE7702354.1"/>
    <property type="molecule type" value="Genomic_DNA"/>
</dbReference>
<feature type="transmembrane region" description="Helical" evidence="1">
    <location>
        <begin position="42"/>
        <end position="65"/>
    </location>
</feature>
<evidence type="ECO:0000313" key="2">
    <source>
        <dbReference type="EMBL" id="MBE7702354.1"/>
    </source>
</evidence>
<dbReference type="AlphaFoldDB" id="A0A9D5Z1J6"/>
<dbReference type="Proteomes" id="UP000822993">
    <property type="component" value="Unassembled WGS sequence"/>
</dbReference>
<feature type="transmembrane region" description="Helical" evidence="1">
    <location>
        <begin position="15"/>
        <end position="36"/>
    </location>
</feature>
<name>A0A9D5Z1J6_9CELL</name>
<keyword evidence="1" id="KW-0472">Membrane</keyword>
<gene>
    <name evidence="2" type="ORF">H9623_18845</name>
</gene>
<reference evidence="2 3" key="1">
    <citation type="submission" date="2020-08" db="EMBL/GenBank/DDBJ databases">
        <title>A Genomic Blueprint of the Chicken Gut Microbiome.</title>
        <authorList>
            <person name="Gilroy R."/>
            <person name="Ravi A."/>
            <person name="Getino M."/>
            <person name="Pursley I."/>
            <person name="Horton D.L."/>
            <person name="Alikhan N.-F."/>
            <person name="Baker D."/>
            <person name="Gharbi K."/>
            <person name="Hall N."/>
            <person name="Watson M."/>
            <person name="Adriaenssens E.M."/>
            <person name="Foster-Nyarko E."/>
            <person name="Jarju S."/>
            <person name="Secka A."/>
            <person name="Antonio M."/>
            <person name="Oren A."/>
            <person name="Chaudhuri R."/>
            <person name="La Ragione R.M."/>
            <person name="Hildebrand F."/>
            <person name="Pallen M.J."/>
        </authorList>
    </citation>
    <scope>NUCLEOTIDE SEQUENCE [LARGE SCALE GENOMIC DNA]</scope>
    <source>
        <strain evidence="2 3">Sa1BUA8</strain>
    </source>
</reference>
<organism evidence="2 3">
    <name type="scientific">Oerskovia douganii</name>
    <dbReference type="NCBI Taxonomy" id="2762210"/>
    <lineage>
        <taxon>Bacteria</taxon>
        <taxon>Bacillati</taxon>
        <taxon>Actinomycetota</taxon>
        <taxon>Actinomycetes</taxon>
        <taxon>Micrococcales</taxon>
        <taxon>Cellulomonadaceae</taxon>
        <taxon>Oerskovia</taxon>
    </lineage>
</organism>
<keyword evidence="1" id="KW-1133">Transmembrane helix</keyword>
<keyword evidence="3" id="KW-1185">Reference proteome</keyword>
<proteinExistence type="predicted"/>